<protein>
    <recommendedName>
        <fullName evidence="4">DUF4870 domain-containing protein</fullName>
    </recommendedName>
</protein>
<feature type="transmembrane region" description="Helical" evidence="1">
    <location>
        <begin position="81"/>
        <end position="102"/>
    </location>
</feature>
<evidence type="ECO:0008006" key="4">
    <source>
        <dbReference type="Google" id="ProtNLM"/>
    </source>
</evidence>
<accession>A0A8K1ZYU1</accession>
<evidence type="ECO:0000313" key="3">
    <source>
        <dbReference type="Proteomes" id="UP000607397"/>
    </source>
</evidence>
<comment type="caution">
    <text evidence="2">The sequence shown here is derived from an EMBL/GenBank/DDBJ whole genome shotgun (WGS) entry which is preliminary data.</text>
</comment>
<keyword evidence="1" id="KW-1133">Transmembrane helix</keyword>
<gene>
    <name evidence="2" type="ORF">GS597_12560</name>
</gene>
<keyword evidence="3" id="KW-1185">Reference proteome</keyword>
<keyword evidence="1" id="KW-0812">Transmembrane</keyword>
<evidence type="ECO:0000256" key="1">
    <source>
        <dbReference type="SAM" id="Phobius"/>
    </source>
</evidence>
<reference evidence="2" key="1">
    <citation type="submission" date="2019-12" db="EMBL/GenBank/DDBJ databases">
        <title>High-Quality draft genome sequences of three cyanobacteria isolated from the limestone walls of the Old Cathedral of Coimbra.</title>
        <authorList>
            <person name="Tiago I."/>
            <person name="Soares F."/>
            <person name="Portugal A."/>
        </authorList>
    </citation>
    <scope>NUCLEOTIDE SEQUENCE [LARGE SCALE GENOMIC DNA]</scope>
    <source>
        <strain evidence="2">C</strain>
    </source>
</reference>
<dbReference type="RefSeq" id="WP_161825799.1">
    <property type="nucleotide sequence ID" value="NZ_WVIC01000024.1"/>
</dbReference>
<dbReference type="Proteomes" id="UP000607397">
    <property type="component" value="Unassembled WGS sequence"/>
</dbReference>
<feature type="transmembrane region" description="Helical" evidence="1">
    <location>
        <begin position="16"/>
        <end position="35"/>
    </location>
</feature>
<evidence type="ECO:0000313" key="2">
    <source>
        <dbReference type="EMBL" id="NCJ07323.1"/>
    </source>
</evidence>
<organism evidence="2 3">
    <name type="scientific">Petrachloros mirabilis ULC683</name>
    <dbReference type="NCBI Taxonomy" id="2781853"/>
    <lineage>
        <taxon>Bacteria</taxon>
        <taxon>Bacillati</taxon>
        <taxon>Cyanobacteriota</taxon>
        <taxon>Cyanophyceae</taxon>
        <taxon>Synechococcales</taxon>
        <taxon>Petrachlorosaceae</taxon>
        <taxon>Petrachloros</taxon>
        <taxon>Petrachloros mirabilis</taxon>
    </lineage>
</organism>
<dbReference type="AlphaFoldDB" id="A0A8K1ZYU1"/>
<feature type="transmembrane region" description="Helical" evidence="1">
    <location>
        <begin position="47"/>
        <end position="69"/>
    </location>
</feature>
<dbReference type="EMBL" id="WVIC01000024">
    <property type="protein sequence ID" value="NCJ07323.1"/>
    <property type="molecule type" value="Genomic_DNA"/>
</dbReference>
<sequence length="123" mass="13602">MDEPRDAFENQDLQRLLLFIYLIPVFGLLPATWTLARRGRHGQHRAVSRLVVTLGLTWGLSLVLINTGLSLTESGSGTGLSLLLLNSVLASGYFVTLLWLMVRLWKGEALDLPGFSRASKLLP</sequence>
<proteinExistence type="predicted"/>
<name>A0A8K1ZYU1_9CYAN</name>
<keyword evidence="1" id="KW-0472">Membrane</keyword>